<feature type="transmembrane region" description="Helical" evidence="1">
    <location>
        <begin position="85"/>
        <end position="102"/>
    </location>
</feature>
<dbReference type="Proteomes" id="UP001180087">
    <property type="component" value="Chromosome"/>
</dbReference>
<evidence type="ECO:0000313" key="3">
    <source>
        <dbReference type="EMBL" id="WLV24656.1"/>
    </source>
</evidence>
<evidence type="ECO:0000259" key="2">
    <source>
        <dbReference type="Pfam" id="PF09925"/>
    </source>
</evidence>
<gene>
    <name evidence="3" type="ORF">QR721_13600</name>
</gene>
<dbReference type="InterPro" id="IPR018677">
    <property type="entry name" value="DUF2157"/>
</dbReference>
<feature type="transmembrane region" description="Helical" evidence="1">
    <location>
        <begin position="292"/>
        <end position="309"/>
    </location>
</feature>
<name>A0ABY9KV53_9BACI</name>
<feature type="transmembrane region" description="Helical" evidence="1">
    <location>
        <begin position="259"/>
        <end position="280"/>
    </location>
</feature>
<feature type="transmembrane region" description="Helical" evidence="1">
    <location>
        <begin position="184"/>
        <end position="200"/>
    </location>
</feature>
<protein>
    <submittedName>
        <fullName evidence="3">DUF2157 domain-containing protein</fullName>
    </submittedName>
</protein>
<feature type="transmembrane region" description="Helical" evidence="1">
    <location>
        <begin position="138"/>
        <end position="156"/>
    </location>
</feature>
<dbReference type="RefSeq" id="WP_348027904.1">
    <property type="nucleotide sequence ID" value="NZ_CP129113.1"/>
</dbReference>
<feature type="transmembrane region" description="Helical" evidence="1">
    <location>
        <begin position="209"/>
        <end position="227"/>
    </location>
</feature>
<feature type="transmembrane region" description="Helical" evidence="1">
    <location>
        <begin position="161"/>
        <end position="178"/>
    </location>
</feature>
<reference evidence="3" key="1">
    <citation type="submission" date="2023-06" db="EMBL/GenBank/DDBJ databases">
        <title>A Treasure from Seagulls: Isolation and Description of Aciduricobacillus qingdaonensis gen. nov., sp. nov., a Rare Obligately Uric Acid-utilizing Member in the Family Bacillaceae.</title>
        <authorList>
            <person name="Liu W."/>
            <person name="Wang B."/>
        </authorList>
    </citation>
    <scope>NUCLEOTIDE SEQUENCE</scope>
    <source>
        <strain evidence="3">44XB</strain>
    </source>
</reference>
<keyword evidence="4" id="KW-1185">Reference proteome</keyword>
<feature type="transmembrane region" description="Helical" evidence="1">
    <location>
        <begin position="114"/>
        <end position="132"/>
    </location>
</feature>
<dbReference type="Pfam" id="PF09925">
    <property type="entry name" value="DUF2157"/>
    <property type="match status" value="1"/>
</dbReference>
<dbReference type="EMBL" id="CP129113">
    <property type="protein sequence ID" value="WLV24656.1"/>
    <property type="molecule type" value="Genomic_DNA"/>
</dbReference>
<feature type="transmembrane region" description="Helical" evidence="1">
    <location>
        <begin position="233"/>
        <end position="252"/>
    </location>
</feature>
<keyword evidence="1" id="KW-0812">Transmembrane</keyword>
<organism evidence="3 4">
    <name type="scientific">Aciduricibacillus chroicocephali</name>
    <dbReference type="NCBI Taxonomy" id="3054939"/>
    <lineage>
        <taxon>Bacteria</taxon>
        <taxon>Bacillati</taxon>
        <taxon>Bacillota</taxon>
        <taxon>Bacilli</taxon>
        <taxon>Bacillales</taxon>
        <taxon>Bacillaceae</taxon>
        <taxon>Aciduricibacillus</taxon>
    </lineage>
</organism>
<feature type="transmembrane region" description="Helical" evidence="1">
    <location>
        <begin position="314"/>
        <end position="329"/>
    </location>
</feature>
<evidence type="ECO:0000256" key="1">
    <source>
        <dbReference type="SAM" id="Phobius"/>
    </source>
</evidence>
<proteinExistence type="predicted"/>
<evidence type="ECO:0000313" key="4">
    <source>
        <dbReference type="Proteomes" id="UP001180087"/>
    </source>
</evidence>
<feature type="transmembrane region" description="Helical" evidence="1">
    <location>
        <begin position="52"/>
        <end position="73"/>
    </location>
</feature>
<accession>A0ABY9KV53</accession>
<feature type="domain" description="DUF2157" evidence="2">
    <location>
        <begin position="23"/>
        <end position="161"/>
    </location>
</feature>
<keyword evidence="1" id="KW-1133">Transmembrane helix</keyword>
<keyword evidence="1" id="KW-0472">Membrane</keyword>
<feature type="transmembrane region" description="Helical" evidence="1">
    <location>
        <begin position="335"/>
        <end position="356"/>
    </location>
</feature>
<sequence>MKRVIGKGEFAVLEREFIFLEKHGELEQGKAEQLLGLYEAGQGHAVDGSSRFLRIMLAIGAALVGLGILSFIASNWAGLDKLAKFLLLIFGLIVFYAGGFGLERRYPKTARSLYYIGAAIYGAAIFLIGQMFHLSGGAQNAFILWGAGLLPLAVYLRDKWVGVFAALTFILGGEIFFWSASGLGLRYLLILLIPLLLWVNDRYLNKSKAVFVLTGLAGFSFIHDLLAAVHADAWLQMLGLFVLGVLLVLLPFPNYRTASSWVGSIVYGIAGITLTIPYVWEDGLVKSGSGNIPAAIMAIVLAALLIYLLRKNNLPAIIVVCGFIFRYYADFTFDFMPKSLFFIIGGLILIGFGFWFERSRKERGGQLE</sequence>